<dbReference type="Pfam" id="PF12698">
    <property type="entry name" value="ABC2_membrane_3"/>
    <property type="match status" value="1"/>
</dbReference>
<dbReference type="InterPro" id="IPR047817">
    <property type="entry name" value="ABC2_TM_bact-type"/>
</dbReference>
<dbReference type="GO" id="GO:0140359">
    <property type="term" value="F:ABC-type transporter activity"/>
    <property type="evidence" value="ECO:0007669"/>
    <property type="project" value="InterPro"/>
</dbReference>
<dbReference type="PROSITE" id="PS51012">
    <property type="entry name" value="ABC_TM2"/>
    <property type="match status" value="1"/>
</dbReference>
<proteinExistence type="predicted"/>
<gene>
    <name evidence="7" type="ORF">SAMN04488588_0194</name>
</gene>
<evidence type="ECO:0000256" key="2">
    <source>
        <dbReference type="ARBA" id="ARBA00022692"/>
    </source>
</evidence>
<feature type="transmembrane region" description="Helical" evidence="5">
    <location>
        <begin position="262"/>
        <end position="285"/>
    </location>
</feature>
<evidence type="ECO:0000259" key="6">
    <source>
        <dbReference type="PROSITE" id="PS51012"/>
    </source>
</evidence>
<dbReference type="InterPro" id="IPR013525">
    <property type="entry name" value="ABC2_TM"/>
</dbReference>
<evidence type="ECO:0000256" key="3">
    <source>
        <dbReference type="ARBA" id="ARBA00022989"/>
    </source>
</evidence>
<reference evidence="7 8" key="1">
    <citation type="submission" date="2016-10" db="EMBL/GenBank/DDBJ databases">
        <authorList>
            <person name="de Groot N.N."/>
        </authorList>
    </citation>
    <scope>NUCLEOTIDE SEQUENCE [LARGE SCALE GENOMIC DNA]</scope>
    <source>
        <strain evidence="7 8">WG14</strain>
    </source>
</reference>
<dbReference type="EMBL" id="FMYV01000001">
    <property type="protein sequence ID" value="SDB99759.1"/>
    <property type="molecule type" value="Genomic_DNA"/>
</dbReference>
<feature type="transmembrane region" description="Helical" evidence="5">
    <location>
        <begin position="231"/>
        <end position="256"/>
    </location>
</feature>
<keyword evidence="8" id="KW-1185">Reference proteome</keyword>
<evidence type="ECO:0000256" key="4">
    <source>
        <dbReference type="ARBA" id="ARBA00023136"/>
    </source>
</evidence>
<accession>A0A1G6HZP3</accession>
<keyword evidence="3 5" id="KW-1133">Transmembrane helix</keyword>
<comment type="subcellular location">
    <subcellularLocation>
        <location evidence="1">Membrane</location>
        <topology evidence="1">Multi-pass membrane protein</topology>
    </subcellularLocation>
</comment>
<evidence type="ECO:0000256" key="5">
    <source>
        <dbReference type="SAM" id="Phobius"/>
    </source>
</evidence>
<dbReference type="Proteomes" id="UP000199322">
    <property type="component" value="Unassembled WGS sequence"/>
</dbReference>
<feature type="transmembrane region" description="Helical" evidence="5">
    <location>
        <begin position="187"/>
        <end position="210"/>
    </location>
</feature>
<organism evidence="7 8">
    <name type="scientific">Geotoga petraea</name>
    <dbReference type="NCBI Taxonomy" id="28234"/>
    <lineage>
        <taxon>Bacteria</taxon>
        <taxon>Thermotogati</taxon>
        <taxon>Thermotogota</taxon>
        <taxon>Thermotogae</taxon>
        <taxon>Petrotogales</taxon>
        <taxon>Petrotogaceae</taxon>
        <taxon>Geotoga</taxon>
    </lineage>
</organism>
<evidence type="ECO:0000313" key="8">
    <source>
        <dbReference type="Proteomes" id="UP000199322"/>
    </source>
</evidence>
<keyword evidence="2 5" id="KW-0812">Transmembrane</keyword>
<dbReference type="InterPro" id="IPR052902">
    <property type="entry name" value="ABC-2_transporter"/>
</dbReference>
<evidence type="ECO:0000256" key="1">
    <source>
        <dbReference type="ARBA" id="ARBA00004141"/>
    </source>
</evidence>
<feature type="transmembrane region" description="Helical" evidence="5">
    <location>
        <begin position="353"/>
        <end position="371"/>
    </location>
</feature>
<dbReference type="RefSeq" id="WP_091401976.1">
    <property type="nucleotide sequence ID" value="NZ_FMYV01000001.1"/>
</dbReference>
<feature type="transmembrane region" description="Helical" evidence="5">
    <location>
        <begin position="21"/>
        <end position="40"/>
    </location>
</feature>
<feature type="transmembrane region" description="Helical" evidence="5">
    <location>
        <begin position="297"/>
        <end position="316"/>
    </location>
</feature>
<sequence>MNKIINLTKTLTKNLFRQPDIVFFTLIFPSLLLMFFIYVFGGLYEAESNIQVTVGVVYREELNGFTEQIFDNVFSEFKKNMSSSKIEILDSGENIEQIIKDGDYDIIIEFPANINNLNLKMMTGLSEVDKIKFYHSPNSQSILSRDIMSSVFEQINLMINAQGKDIDLVTQYKNISTENDDFDYNQFIFPGIIVMSIFTVSIFNLPIAYVSDIETKIIKRIKSTPVKGYQYFLSLLISNLFILLLSFIIIYVVGYYNGIENIFNINFMMLIIYYLICGISFGLLIASFFKKIASVSVFTNIIYFLTIFLSGLYFPVKDVPWAIRWFVYFNPGTYMVDGLRNFLDNNMIDLNQIVIPLIWAILGVTIFSVSYRRLIKDE</sequence>
<dbReference type="PANTHER" id="PTHR43027:SF2">
    <property type="entry name" value="TRANSPORT PERMEASE PROTEIN"/>
    <property type="match status" value="1"/>
</dbReference>
<dbReference type="PANTHER" id="PTHR43027">
    <property type="entry name" value="DOXORUBICIN RESISTANCE ABC TRANSPORTER PERMEASE PROTEIN DRRC-RELATED"/>
    <property type="match status" value="1"/>
</dbReference>
<dbReference type="GO" id="GO:0016020">
    <property type="term" value="C:membrane"/>
    <property type="evidence" value="ECO:0007669"/>
    <property type="project" value="UniProtKB-SubCell"/>
</dbReference>
<protein>
    <submittedName>
        <fullName evidence="7">ABC-2 type transport system permease protein</fullName>
    </submittedName>
</protein>
<dbReference type="STRING" id="28234.SAMN04488588_0194"/>
<keyword evidence="4 5" id="KW-0472">Membrane</keyword>
<evidence type="ECO:0000313" key="7">
    <source>
        <dbReference type="EMBL" id="SDB99759.1"/>
    </source>
</evidence>
<name>A0A1G6HZP3_9BACT</name>
<dbReference type="AlphaFoldDB" id="A0A1G6HZP3"/>
<feature type="domain" description="ABC transmembrane type-2" evidence="6">
    <location>
        <begin position="148"/>
        <end position="374"/>
    </location>
</feature>